<dbReference type="RefSeq" id="WP_051550835.1">
    <property type="nucleotide sequence ID" value="NZ_CAAAHN010000011.1"/>
</dbReference>
<keyword evidence="6" id="KW-0472">Membrane</keyword>
<reference evidence="7 8" key="1">
    <citation type="submission" date="2015-11" db="EMBL/GenBank/DDBJ databases">
        <title>Genomic analysis of 38 Legionella species identifies large and diverse effector repertoires.</title>
        <authorList>
            <person name="Burstein D."/>
            <person name="Amaro F."/>
            <person name="Zusman T."/>
            <person name="Lifshitz Z."/>
            <person name="Cohen O."/>
            <person name="Gilbert J.A."/>
            <person name="Pupko T."/>
            <person name="Shuman H.A."/>
            <person name="Segal G."/>
        </authorList>
    </citation>
    <scope>NUCLEOTIDE SEQUENCE [LARGE SCALE GENOMIC DNA]</scope>
    <source>
        <strain evidence="7 8">ATCC 49504</strain>
    </source>
</reference>
<organism evidence="7 8">
    <name type="scientific">Legionella geestiana</name>
    <dbReference type="NCBI Taxonomy" id="45065"/>
    <lineage>
        <taxon>Bacteria</taxon>
        <taxon>Pseudomonadati</taxon>
        <taxon>Pseudomonadota</taxon>
        <taxon>Gammaproteobacteria</taxon>
        <taxon>Legionellales</taxon>
        <taxon>Legionellaceae</taxon>
        <taxon>Legionella</taxon>
    </lineage>
</organism>
<dbReference type="STRING" id="45065.Lgee_1277"/>
<proteinExistence type="inferred from homology"/>
<name>A0A0W0TTD4_9GAMM</name>
<protein>
    <submittedName>
        <fullName evidence="7">Flagellar biosynthetic protein fliR</fullName>
    </submittedName>
</protein>
<accession>A0A0W0TTD4</accession>
<dbReference type="PRINTS" id="PR00953">
    <property type="entry name" value="TYPE3IMRPROT"/>
</dbReference>
<dbReference type="GO" id="GO:0005886">
    <property type="term" value="C:plasma membrane"/>
    <property type="evidence" value="ECO:0007669"/>
    <property type="project" value="UniProtKB-SubCell"/>
</dbReference>
<evidence type="ECO:0000256" key="5">
    <source>
        <dbReference type="ARBA" id="ARBA00022989"/>
    </source>
</evidence>
<gene>
    <name evidence="7" type="primary">fliR_2</name>
    <name evidence="7" type="ORF">Lgee_1277</name>
</gene>
<keyword evidence="7" id="KW-0282">Flagellum</keyword>
<dbReference type="AlphaFoldDB" id="A0A0W0TTD4"/>
<evidence type="ECO:0000256" key="3">
    <source>
        <dbReference type="ARBA" id="ARBA00022475"/>
    </source>
</evidence>
<dbReference type="PANTHER" id="PTHR30065:SF1">
    <property type="entry name" value="SURFACE PRESENTATION OF ANTIGENS PROTEIN SPAR"/>
    <property type="match status" value="1"/>
</dbReference>
<comment type="similarity">
    <text evidence="2">Belongs to the FliR/MopE/SpaR family.</text>
</comment>
<evidence type="ECO:0000256" key="4">
    <source>
        <dbReference type="ARBA" id="ARBA00022692"/>
    </source>
</evidence>
<keyword evidence="7" id="KW-0969">Cilium</keyword>
<keyword evidence="3" id="KW-1003">Cell membrane</keyword>
<dbReference type="EMBL" id="LNYC01000051">
    <property type="protein sequence ID" value="KTC99011.1"/>
    <property type="molecule type" value="Genomic_DNA"/>
</dbReference>
<evidence type="ECO:0000313" key="8">
    <source>
        <dbReference type="Proteomes" id="UP000054785"/>
    </source>
</evidence>
<dbReference type="InterPro" id="IPR002010">
    <property type="entry name" value="T3SS_IM_R"/>
</dbReference>
<keyword evidence="7" id="KW-0966">Cell projection</keyword>
<dbReference type="PATRIC" id="fig|45065.4.peg.1377"/>
<evidence type="ECO:0000313" key="7">
    <source>
        <dbReference type="EMBL" id="KTC99011.1"/>
    </source>
</evidence>
<keyword evidence="5" id="KW-1133">Transmembrane helix</keyword>
<evidence type="ECO:0000256" key="6">
    <source>
        <dbReference type="ARBA" id="ARBA00023136"/>
    </source>
</evidence>
<dbReference type="PANTHER" id="PTHR30065">
    <property type="entry name" value="FLAGELLAR BIOSYNTHETIC PROTEIN FLIR"/>
    <property type="match status" value="1"/>
</dbReference>
<dbReference type="Pfam" id="PF01311">
    <property type="entry name" value="Bac_export_1"/>
    <property type="match status" value="1"/>
</dbReference>
<keyword evidence="8" id="KW-1185">Reference proteome</keyword>
<evidence type="ECO:0000256" key="2">
    <source>
        <dbReference type="ARBA" id="ARBA00009772"/>
    </source>
</evidence>
<dbReference type="GO" id="GO:0006605">
    <property type="term" value="P:protein targeting"/>
    <property type="evidence" value="ECO:0007669"/>
    <property type="project" value="InterPro"/>
</dbReference>
<dbReference type="Proteomes" id="UP000054785">
    <property type="component" value="Unassembled WGS sequence"/>
</dbReference>
<comment type="caution">
    <text evidence="7">The sequence shown here is derived from an EMBL/GenBank/DDBJ whole genome shotgun (WGS) entry which is preliminary data.</text>
</comment>
<sequence>MSESFTWHPGAFWLVCVRLGTVVMLMPLEGLRQLPRRVRLMLTLLLANLLTAFGELQIYVSKRPGLIIATVYECLNGLVLSLAVMLAFAALSIAGKWMDVQTGFDTGALFNPAQSSHDPLLTRLLGLFATSLFFSMDAHLTLIKGLAASFTYLPPGTLVLTHGLDSIATEFSLMAGMALMLAAPVVCGILLFEGWSALLSRSMPHSGLWFLTLPLKILAGLALLAASLDALAPVIMHLFTHALSRWEVLFHG</sequence>
<comment type="subcellular location">
    <subcellularLocation>
        <location evidence="1">Cell membrane</location>
        <topology evidence="1">Multi-pass membrane protein</topology>
    </subcellularLocation>
</comment>
<dbReference type="OrthoDB" id="7014237at2"/>
<keyword evidence="4" id="KW-0812">Transmembrane</keyword>
<evidence type="ECO:0000256" key="1">
    <source>
        <dbReference type="ARBA" id="ARBA00004651"/>
    </source>
</evidence>